<evidence type="ECO:0000256" key="6">
    <source>
        <dbReference type="ARBA" id="ARBA00023136"/>
    </source>
</evidence>
<protein>
    <submittedName>
        <fullName evidence="10">Uncharacterized protein</fullName>
    </submittedName>
</protein>
<evidence type="ECO:0000313" key="11">
    <source>
        <dbReference type="Proteomes" id="UP000036987"/>
    </source>
</evidence>
<accession>A0A0K9Q4I7</accession>
<dbReference type="GO" id="GO:0030244">
    <property type="term" value="P:cellulose biosynthetic process"/>
    <property type="evidence" value="ECO:0007669"/>
    <property type="project" value="InterPro"/>
</dbReference>
<keyword evidence="11" id="KW-1185">Reference proteome</keyword>
<dbReference type="AlphaFoldDB" id="A0A0K9Q4I7"/>
<dbReference type="Pfam" id="PF03552">
    <property type="entry name" value="Cellulose_synt"/>
    <property type="match status" value="1"/>
</dbReference>
<dbReference type="Proteomes" id="UP000036987">
    <property type="component" value="Unassembled WGS sequence"/>
</dbReference>
<dbReference type="InterPro" id="IPR005150">
    <property type="entry name" value="Cellulose_synth"/>
</dbReference>
<evidence type="ECO:0000256" key="3">
    <source>
        <dbReference type="ARBA" id="ARBA00022679"/>
    </source>
</evidence>
<dbReference type="GO" id="GO:0012505">
    <property type="term" value="C:endomembrane system"/>
    <property type="evidence" value="ECO:0007669"/>
    <property type="project" value="UniProtKB-SubCell"/>
</dbReference>
<feature type="signal peptide" evidence="9">
    <location>
        <begin position="1"/>
        <end position="18"/>
    </location>
</feature>
<evidence type="ECO:0000256" key="4">
    <source>
        <dbReference type="ARBA" id="ARBA00022692"/>
    </source>
</evidence>
<proteinExistence type="predicted"/>
<evidence type="ECO:0000256" key="9">
    <source>
        <dbReference type="SAM" id="SignalP"/>
    </source>
</evidence>
<keyword evidence="4 8" id="KW-0812">Transmembrane</keyword>
<keyword evidence="9" id="KW-0732">Signal</keyword>
<keyword evidence="7" id="KW-0961">Cell wall biogenesis/degradation</keyword>
<evidence type="ECO:0000256" key="1">
    <source>
        <dbReference type="ARBA" id="ARBA00004308"/>
    </source>
</evidence>
<reference evidence="11" key="1">
    <citation type="journal article" date="2016" name="Nature">
        <title>The genome of the seagrass Zostera marina reveals angiosperm adaptation to the sea.</title>
        <authorList>
            <person name="Olsen J.L."/>
            <person name="Rouze P."/>
            <person name="Verhelst B."/>
            <person name="Lin Y.-C."/>
            <person name="Bayer T."/>
            <person name="Collen J."/>
            <person name="Dattolo E."/>
            <person name="De Paoli E."/>
            <person name="Dittami S."/>
            <person name="Maumus F."/>
            <person name="Michel G."/>
            <person name="Kersting A."/>
            <person name="Lauritano C."/>
            <person name="Lohaus R."/>
            <person name="Toepel M."/>
            <person name="Tonon T."/>
            <person name="Vanneste K."/>
            <person name="Amirebrahimi M."/>
            <person name="Brakel J."/>
            <person name="Bostroem C."/>
            <person name="Chovatia M."/>
            <person name="Grimwood J."/>
            <person name="Jenkins J.W."/>
            <person name="Jueterbock A."/>
            <person name="Mraz A."/>
            <person name="Stam W.T."/>
            <person name="Tice H."/>
            <person name="Bornberg-Bauer E."/>
            <person name="Green P.J."/>
            <person name="Pearson G.A."/>
            <person name="Procaccini G."/>
            <person name="Duarte C.M."/>
            <person name="Schmutz J."/>
            <person name="Reusch T.B.H."/>
            <person name="Van de Peer Y."/>
        </authorList>
    </citation>
    <scope>NUCLEOTIDE SEQUENCE [LARGE SCALE GENOMIC DNA]</scope>
    <source>
        <strain evidence="11">cv. Finnish</strain>
    </source>
</reference>
<dbReference type="EMBL" id="LFYR01000069">
    <property type="protein sequence ID" value="KMZ76178.1"/>
    <property type="molecule type" value="Genomic_DNA"/>
</dbReference>
<sequence length="247" mass="28425">MIHIWFLLYISLFMVAYTRDMVDFLRSDHGSFSKWWNDQRMWLIRGVTSYPLGITEALIKQMGFHNIGFEVTSKVTEKDANNRYKKGIFDFGVESVFMISLGLFALMSLVAFIVGFSRILLMADTRFEESALPLLLCGFVIVNCWPIYEAMTFRKDSGSIPTYYNNHSHVHLFRSFSLVFVSPLSLSNISLARLCLSLFLLASIRFALRYSTRLSFFNAFLHPSSNHVRSSTSFSSNFSVGYVRLSR</sequence>
<evidence type="ECO:0000256" key="5">
    <source>
        <dbReference type="ARBA" id="ARBA00022989"/>
    </source>
</evidence>
<feature type="transmembrane region" description="Helical" evidence="8">
    <location>
        <begin position="131"/>
        <end position="148"/>
    </location>
</feature>
<evidence type="ECO:0000256" key="8">
    <source>
        <dbReference type="SAM" id="Phobius"/>
    </source>
</evidence>
<dbReference type="PANTHER" id="PTHR13301">
    <property type="entry name" value="X-BOX TRANSCRIPTION FACTOR-RELATED"/>
    <property type="match status" value="1"/>
</dbReference>
<keyword evidence="3" id="KW-0808">Transferase</keyword>
<feature type="transmembrane region" description="Helical" evidence="8">
    <location>
        <begin position="189"/>
        <end position="208"/>
    </location>
</feature>
<evidence type="ECO:0000313" key="10">
    <source>
        <dbReference type="EMBL" id="KMZ76178.1"/>
    </source>
</evidence>
<keyword evidence="5 8" id="KW-1133">Transmembrane helix</keyword>
<dbReference type="OrthoDB" id="72851at2759"/>
<comment type="subcellular location">
    <subcellularLocation>
        <location evidence="1">Endomembrane system</location>
    </subcellularLocation>
</comment>
<comment type="caution">
    <text evidence="10">The sequence shown here is derived from an EMBL/GenBank/DDBJ whole genome shotgun (WGS) entry which is preliminary data.</text>
</comment>
<dbReference type="GO" id="GO:0016020">
    <property type="term" value="C:membrane"/>
    <property type="evidence" value="ECO:0007669"/>
    <property type="project" value="InterPro"/>
</dbReference>
<dbReference type="GO" id="GO:0071555">
    <property type="term" value="P:cell wall organization"/>
    <property type="evidence" value="ECO:0007669"/>
    <property type="project" value="UniProtKB-KW"/>
</dbReference>
<dbReference type="STRING" id="29655.A0A0K9Q4I7"/>
<keyword evidence="2" id="KW-0328">Glycosyltransferase</keyword>
<gene>
    <name evidence="10" type="ORF">ZOSMA_105G00050</name>
</gene>
<evidence type="ECO:0000256" key="2">
    <source>
        <dbReference type="ARBA" id="ARBA00022676"/>
    </source>
</evidence>
<feature type="transmembrane region" description="Helical" evidence="8">
    <location>
        <begin position="96"/>
        <end position="119"/>
    </location>
</feature>
<organism evidence="10 11">
    <name type="scientific">Zostera marina</name>
    <name type="common">Eelgrass</name>
    <dbReference type="NCBI Taxonomy" id="29655"/>
    <lineage>
        <taxon>Eukaryota</taxon>
        <taxon>Viridiplantae</taxon>
        <taxon>Streptophyta</taxon>
        <taxon>Embryophyta</taxon>
        <taxon>Tracheophyta</taxon>
        <taxon>Spermatophyta</taxon>
        <taxon>Magnoliopsida</taxon>
        <taxon>Liliopsida</taxon>
        <taxon>Zosteraceae</taxon>
        <taxon>Zostera</taxon>
    </lineage>
</organism>
<evidence type="ECO:0000256" key="7">
    <source>
        <dbReference type="ARBA" id="ARBA00023316"/>
    </source>
</evidence>
<keyword evidence="6 8" id="KW-0472">Membrane</keyword>
<feature type="chain" id="PRO_5005528276" evidence="9">
    <location>
        <begin position="19"/>
        <end position="247"/>
    </location>
</feature>
<dbReference type="GO" id="GO:0016760">
    <property type="term" value="F:cellulose synthase (UDP-forming) activity"/>
    <property type="evidence" value="ECO:0007669"/>
    <property type="project" value="InterPro"/>
</dbReference>
<name>A0A0K9Q4I7_ZOSMR</name>